<organism evidence="2 3">
    <name type="scientific">Halalkalibacter alkalisediminis</name>
    <dbReference type="NCBI Taxonomy" id="935616"/>
    <lineage>
        <taxon>Bacteria</taxon>
        <taxon>Bacillati</taxon>
        <taxon>Bacillota</taxon>
        <taxon>Bacilli</taxon>
        <taxon>Bacillales</taxon>
        <taxon>Bacillaceae</taxon>
        <taxon>Halalkalibacter</taxon>
    </lineage>
</organism>
<dbReference type="Pfam" id="PF03419">
    <property type="entry name" value="Peptidase_U4"/>
    <property type="match status" value="1"/>
</dbReference>
<dbReference type="InterPro" id="IPR005081">
    <property type="entry name" value="SpoIIGA"/>
</dbReference>
<reference evidence="2 3" key="1">
    <citation type="submission" date="2024-09" db="EMBL/GenBank/DDBJ databases">
        <authorList>
            <person name="Sun Q."/>
            <person name="Mori K."/>
        </authorList>
    </citation>
    <scope>NUCLEOTIDE SEQUENCE [LARGE SCALE GENOMIC DNA]</scope>
    <source>
        <strain evidence="2 3">NCAIM B.02301</strain>
    </source>
</reference>
<feature type="transmembrane region" description="Helical" evidence="1">
    <location>
        <begin position="13"/>
        <end position="33"/>
    </location>
</feature>
<proteinExistence type="predicted"/>
<keyword evidence="3" id="KW-1185">Reference proteome</keyword>
<dbReference type="EMBL" id="JBHLTR010000006">
    <property type="protein sequence ID" value="MFC0558692.1"/>
    <property type="molecule type" value="Genomic_DNA"/>
</dbReference>
<comment type="caution">
    <text evidence="2">The sequence shown here is derived from an EMBL/GenBank/DDBJ whole genome shotgun (WGS) entry which is preliminary data.</text>
</comment>
<dbReference type="NCBIfam" id="TIGR02854">
    <property type="entry name" value="spore_II_GA"/>
    <property type="match status" value="1"/>
</dbReference>
<dbReference type="Proteomes" id="UP001589833">
    <property type="component" value="Unassembled WGS sequence"/>
</dbReference>
<name>A0ABV6ND52_9BACI</name>
<feature type="transmembrane region" description="Helical" evidence="1">
    <location>
        <begin position="94"/>
        <end position="115"/>
    </location>
</feature>
<dbReference type="PIRSF" id="PIRSF018571">
    <property type="entry name" value="SpoIIGA"/>
    <property type="match status" value="1"/>
</dbReference>
<protein>
    <submittedName>
        <fullName evidence="2">Sigma-E processing peptidase SpoIIGA</fullName>
    </submittedName>
</protein>
<keyword evidence="1" id="KW-1133">Transmembrane helix</keyword>
<evidence type="ECO:0000256" key="1">
    <source>
        <dbReference type="SAM" id="Phobius"/>
    </source>
</evidence>
<keyword evidence="1" id="KW-0812">Transmembrane</keyword>
<keyword evidence="1" id="KW-0472">Membrane</keyword>
<sequence>MDVRMDMTLYIDVIWLLNLCIDYLLIALTALVLKRRFQHIRMILAALFASLIVFLMFSPVASLFYEPWMKFLYSAVIVYIAFGYKRFRYFIQGLLMFYFVAFMTGGGLFALHFFWQTEVAILDGIAHVNSGYFGSGISWVFVVIGFPLIWFFSKHRFETIEVKQVQYDQLVDVEMTISGYTFTARGLIDSGNQLSDPLTKKPVMIIEAQLLYSYFNKEAVDHIMSFHEQPEVEEGFDERLLERASIIPYRVIGQSSPFITGLKPDQVIIYYQNQQFVTKNVLLGLHDKELSPDGAFKCIVHPKLVLGVSTDKLA</sequence>
<evidence type="ECO:0000313" key="2">
    <source>
        <dbReference type="EMBL" id="MFC0558692.1"/>
    </source>
</evidence>
<accession>A0ABV6ND52</accession>
<feature type="transmembrane region" description="Helical" evidence="1">
    <location>
        <begin position="45"/>
        <end position="65"/>
    </location>
</feature>
<gene>
    <name evidence="2" type="primary">spoIIGA</name>
    <name evidence="2" type="ORF">ACFFH4_06465</name>
</gene>
<evidence type="ECO:0000313" key="3">
    <source>
        <dbReference type="Proteomes" id="UP001589833"/>
    </source>
</evidence>
<feature type="transmembrane region" description="Helical" evidence="1">
    <location>
        <begin position="135"/>
        <end position="153"/>
    </location>
</feature>